<dbReference type="SUPFAM" id="SSF50129">
    <property type="entry name" value="GroES-like"/>
    <property type="match status" value="1"/>
</dbReference>
<dbReference type="InterPro" id="IPR020818">
    <property type="entry name" value="Chaperonin_GroES"/>
</dbReference>
<organism evidence="3">
    <name type="scientific">uncultured virus</name>
    <dbReference type="NCBI Taxonomy" id="340016"/>
    <lineage>
        <taxon>Viruses</taxon>
        <taxon>environmental samples</taxon>
    </lineage>
</organism>
<name>A0A221S448_9VIRU</name>
<feature type="compositionally biased region" description="Polar residues" evidence="2">
    <location>
        <begin position="1"/>
        <end position="10"/>
    </location>
</feature>
<proteinExistence type="predicted"/>
<evidence type="ECO:0000256" key="1">
    <source>
        <dbReference type="ARBA" id="ARBA00023186"/>
    </source>
</evidence>
<feature type="compositionally biased region" description="Basic and acidic residues" evidence="2">
    <location>
        <begin position="11"/>
        <end position="43"/>
    </location>
</feature>
<feature type="region of interest" description="Disordered" evidence="2">
    <location>
        <begin position="1"/>
        <end position="43"/>
    </location>
</feature>
<sequence>MSNPTQQTLSDSDKEIPKTRLALDEKYQEENKKEEVKQDTRLDETNIGSMMDQLPEPSGWRMLVLPFTPKEKSKGGIIFSQESLDKARMVTNCGYVIKMGPLCYKDKDKFETGPWCKTGDWVIFARYAGSRLPIEGGEVRLLNDDEVLGTIKDPESVLHYI</sequence>
<protein>
    <submittedName>
        <fullName evidence="3">Co-chaperonin GroES</fullName>
    </submittedName>
</protein>
<dbReference type="InterPro" id="IPR011032">
    <property type="entry name" value="GroES-like_sf"/>
</dbReference>
<gene>
    <name evidence="3" type="primary">groES</name>
</gene>
<dbReference type="InterPro" id="IPR037124">
    <property type="entry name" value="Chaperonin_GroES_sf"/>
</dbReference>
<dbReference type="GO" id="GO:0005524">
    <property type="term" value="F:ATP binding"/>
    <property type="evidence" value="ECO:0007669"/>
    <property type="project" value="InterPro"/>
</dbReference>
<dbReference type="Gene3D" id="2.30.33.40">
    <property type="entry name" value="GroES chaperonin"/>
    <property type="match status" value="1"/>
</dbReference>
<keyword evidence="1" id="KW-0143">Chaperone</keyword>
<dbReference type="Pfam" id="PF00166">
    <property type="entry name" value="Cpn10"/>
    <property type="match status" value="1"/>
</dbReference>
<dbReference type="CDD" id="cd00320">
    <property type="entry name" value="cpn10"/>
    <property type="match status" value="1"/>
</dbReference>
<evidence type="ECO:0000256" key="2">
    <source>
        <dbReference type="SAM" id="MobiDB-lite"/>
    </source>
</evidence>
<dbReference type="EMBL" id="KU970979">
    <property type="protein sequence ID" value="ASN63573.1"/>
    <property type="molecule type" value="Genomic_DNA"/>
</dbReference>
<reference evidence="3" key="1">
    <citation type="submission" date="2016-03" db="EMBL/GenBank/DDBJ databases">
        <title>Novel chaperonins are prevalent in the virioplankton and link to viral biology and ecology.</title>
        <authorList>
            <person name="Marine R.L."/>
            <person name="Nasko D.J."/>
            <person name="Polson S.W."/>
            <person name="Wommack K.E."/>
        </authorList>
    </citation>
    <scope>NUCLEOTIDE SEQUENCE</scope>
</reference>
<dbReference type="GO" id="GO:0044183">
    <property type="term" value="F:protein folding chaperone"/>
    <property type="evidence" value="ECO:0007669"/>
    <property type="project" value="InterPro"/>
</dbReference>
<accession>A0A221S448</accession>
<evidence type="ECO:0000313" key="3">
    <source>
        <dbReference type="EMBL" id="ASN63573.1"/>
    </source>
</evidence>